<dbReference type="GO" id="GO:0016491">
    <property type="term" value="F:oxidoreductase activity"/>
    <property type="evidence" value="ECO:0007669"/>
    <property type="project" value="UniProtKB-KW"/>
</dbReference>
<proteinExistence type="predicted"/>
<feature type="non-terminal residue" evidence="5">
    <location>
        <position position="47"/>
    </location>
</feature>
<dbReference type="Pfam" id="PF02780">
    <property type="entry name" value="Transketolase_C"/>
    <property type="match status" value="1"/>
</dbReference>
<keyword evidence="2" id="KW-0560">Oxidoreductase</keyword>
<evidence type="ECO:0000313" key="5">
    <source>
        <dbReference type="EMBL" id="GAI33913.1"/>
    </source>
</evidence>
<dbReference type="EMBL" id="BARV01031079">
    <property type="protein sequence ID" value="GAI33913.1"/>
    <property type="molecule type" value="Genomic_DNA"/>
</dbReference>
<dbReference type="AlphaFoldDB" id="X1MRG9"/>
<comment type="cofactor">
    <cofactor evidence="1">
        <name>thiamine diphosphate</name>
        <dbReference type="ChEBI" id="CHEBI:58937"/>
    </cofactor>
</comment>
<dbReference type="InterPro" id="IPR009014">
    <property type="entry name" value="Transketo_C/PFOR_II"/>
</dbReference>
<keyword evidence="3" id="KW-0786">Thiamine pyrophosphate</keyword>
<reference evidence="5" key="1">
    <citation type="journal article" date="2014" name="Front. Microbiol.">
        <title>High frequency of phylogenetically diverse reductive dehalogenase-homologous genes in deep subseafloor sedimentary metagenomes.</title>
        <authorList>
            <person name="Kawai M."/>
            <person name="Futagami T."/>
            <person name="Toyoda A."/>
            <person name="Takaki Y."/>
            <person name="Nishi S."/>
            <person name="Hori S."/>
            <person name="Arai W."/>
            <person name="Tsubouchi T."/>
            <person name="Morono Y."/>
            <person name="Uchiyama I."/>
            <person name="Ito T."/>
            <person name="Fujiyama A."/>
            <person name="Inagaki F."/>
            <person name="Takami H."/>
        </authorList>
    </citation>
    <scope>NUCLEOTIDE SEQUENCE</scope>
    <source>
        <strain evidence="5">Expedition CK06-06</strain>
    </source>
</reference>
<evidence type="ECO:0000256" key="2">
    <source>
        <dbReference type="ARBA" id="ARBA00023002"/>
    </source>
</evidence>
<gene>
    <name evidence="5" type="ORF">S06H3_49240</name>
</gene>
<name>X1MRG9_9ZZZZ</name>
<dbReference type="Gene3D" id="3.40.50.920">
    <property type="match status" value="1"/>
</dbReference>
<evidence type="ECO:0000256" key="3">
    <source>
        <dbReference type="ARBA" id="ARBA00023052"/>
    </source>
</evidence>
<evidence type="ECO:0000259" key="4">
    <source>
        <dbReference type="Pfam" id="PF02780"/>
    </source>
</evidence>
<comment type="caution">
    <text evidence="5">The sequence shown here is derived from an EMBL/GenBank/DDBJ whole genome shotgun (WGS) entry which is preliminary data.</text>
</comment>
<organism evidence="5">
    <name type="scientific">marine sediment metagenome</name>
    <dbReference type="NCBI Taxonomy" id="412755"/>
    <lineage>
        <taxon>unclassified sequences</taxon>
        <taxon>metagenomes</taxon>
        <taxon>ecological metagenomes</taxon>
    </lineage>
</organism>
<evidence type="ECO:0000256" key="1">
    <source>
        <dbReference type="ARBA" id="ARBA00001964"/>
    </source>
</evidence>
<sequence length="47" mass="5235">MVYTVVSAAEKLKDEGISVEIIDPRTLIPLDKDTILKSVRKTNHAII</sequence>
<dbReference type="PANTHER" id="PTHR43257">
    <property type="entry name" value="PYRUVATE DEHYDROGENASE E1 COMPONENT BETA SUBUNIT"/>
    <property type="match status" value="1"/>
</dbReference>
<dbReference type="InterPro" id="IPR033248">
    <property type="entry name" value="Transketolase_C"/>
</dbReference>
<protein>
    <recommendedName>
        <fullName evidence="4">Transketolase C-terminal domain-containing protein</fullName>
    </recommendedName>
</protein>
<dbReference type="SUPFAM" id="SSF52922">
    <property type="entry name" value="TK C-terminal domain-like"/>
    <property type="match status" value="1"/>
</dbReference>
<dbReference type="PANTHER" id="PTHR43257:SF2">
    <property type="entry name" value="PYRUVATE DEHYDROGENASE E1 COMPONENT SUBUNIT BETA"/>
    <property type="match status" value="1"/>
</dbReference>
<accession>X1MRG9</accession>
<feature type="domain" description="Transketolase C-terminal" evidence="4">
    <location>
        <begin position="1"/>
        <end position="46"/>
    </location>
</feature>